<sequence>MENPSNETILVLEEVKKERERQDLKWGKNRTHTPQEWLMILGEEVGEVNRAALQSYFNYPLPGEGIDIDDLVSSTERRQARWNMEYRKELIQVAAVAVAMIESLDQST</sequence>
<dbReference type="RefSeq" id="WP_135770791.1">
    <property type="nucleotide sequence ID" value="NZ_RQFT01000008.1"/>
</dbReference>
<gene>
    <name evidence="1" type="ORF">EHQ43_08600</name>
</gene>
<name>A0A7I0HRV6_9LEPT</name>
<dbReference type="EMBL" id="RQFT01000008">
    <property type="protein sequence ID" value="TGL06463.1"/>
    <property type="molecule type" value="Genomic_DNA"/>
</dbReference>
<evidence type="ECO:0000313" key="1">
    <source>
        <dbReference type="EMBL" id="TGL06463.1"/>
    </source>
</evidence>
<protein>
    <submittedName>
        <fullName evidence="1">Uncharacterized protein</fullName>
    </submittedName>
</protein>
<organism evidence="1 2">
    <name type="scientific">Leptospira bouyouniensis</name>
    <dbReference type="NCBI Taxonomy" id="2484911"/>
    <lineage>
        <taxon>Bacteria</taxon>
        <taxon>Pseudomonadati</taxon>
        <taxon>Spirochaetota</taxon>
        <taxon>Spirochaetia</taxon>
        <taxon>Leptospirales</taxon>
        <taxon>Leptospiraceae</taxon>
        <taxon>Leptospira</taxon>
    </lineage>
</organism>
<reference evidence="1 2" key="1">
    <citation type="journal article" date="2019" name="PLoS Negl. Trop. Dis.">
        <title>Revisiting the worldwide diversity of Leptospira species in the environment.</title>
        <authorList>
            <person name="Vincent A.T."/>
            <person name="Schiettekatte O."/>
            <person name="Bourhy P."/>
            <person name="Veyrier F.J."/>
            <person name="Picardeau M."/>
        </authorList>
    </citation>
    <scope>NUCLEOTIDE SEQUENCE [LARGE SCALE GENOMIC DNA]</scope>
    <source>
        <strain evidence="1 2">201800273</strain>
    </source>
</reference>
<dbReference type="AlphaFoldDB" id="A0A7I0HRV6"/>
<evidence type="ECO:0000313" key="2">
    <source>
        <dbReference type="Proteomes" id="UP000297641"/>
    </source>
</evidence>
<dbReference type="CDD" id="cd11533">
    <property type="entry name" value="NTP-PPase_Af0060_like"/>
    <property type="match status" value="1"/>
</dbReference>
<comment type="caution">
    <text evidence="1">The sequence shown here is derived from an EMBL/GenBank/DDBJ whole genome shotgun (WGS) entry which is preliminary data.</text>
</comment>
<dbReference type="Proteomes" id="UP000297641">
    <property type="component" value="Unassembled WGS sequence"/>
</dbReference>
<accession>A0A7I0HRV6</accession>
<proteinExistence type="predicted"/>
<dbReference type="InterPro" id="IPR044548">
    <property type="entry name" value="AF0060_NTP-PPase_MazG-like"/>
</dbReference>